<dbReference type="PANTHER" id="PTHR43404">
    <property type="entry name" value="LIPOPOLYSACCHARIDE CHOLINEPHOSPHOTRANSFERASE LICD"/>
    <property type="match status" value="1"/>
</dbReference>
<evidence type="ECO:0000259" key="1">
    <source>
        <dbReference type="Pfam" id="PF04991"/>
    </source>
</evidence>
<dbReference type="RefSeq" id="WP_157350502.1">
    <property type="nucleotide sequence ID" value="NZ_WGGT01000010.1"/>
</dbReference>
<gene>
    <name evidence="2" type="ORF">GCK47_09205</name>
</gene>
<dbReference type="EMBL" id="WGGT01000010">
    <property type="protein sequence ID" value="MVQ45879.1"/>
    <property type="molecule type" value="Genomic_DNA"/>
</dbReference>
<dbReference type="GO" id="GO:0009100">
    <property type="term" value="P:glycoprotein metabolic process"/>
    <property type="evidence" value="ECO:0007669"/>
    <property type="project" value="UniProtKB-ARBA"/>
</dbReference>
<protein>
    <submittedName>
        <fullName evidence="2">LicD family protein</fullName>
    </submittedName>
</protein>
<sequence length="326" mass="37943">MQFTQNFFNPEIREGFEISAMMKRAWAAQMEVLQVVADICKKNGLEYFADWGTLLGAVRHQGFIPWDDDIDICLKREDYNRLISILPKQLPHGFVMAGMYAGTERLRLAAEVPQLRVMADETLWDFNDYMKYFHGFPYQRAGIDIFPLDYIPKEDEFADIQKIMIKQGTNLLGNWTMLESEGKLEESLHAYEKLCNVRIDRQGDVKNWLWKLTDAIASLYHKEEAEYITNYTFWIEKDGYKMKKEWYDNVVMLPFENIEIAAPAMYHEALTAQFGDYMVPVKGAADHDYPFYGHMEGELKKQIKAVGFHGSVEEFCQAVSSGRLRV</sequence>
<dbReference type="PANTHER" id="PTHR43404:SF2">
    <property type="entry name" value="LIPOPOLYSACCHARIDE CHOLINEPHOSPHOTRANSFERASE LICD"/>
    <property type="match status" value="1"/>
</dbReference>
<dbReference type="InterPro" id="IPR007074">
    <property type="entry name" value="LicD/FKTN/FKRP_NTP_transf"/>
</dbReference>
<evidence type="ECO:0000313" key="2">
    <source>
        <dbReference type="EMBL" id="MVQ45879.1"/>
    </source>
</evidence>
<reference evidence="2 3" key="1">
    <citation type="submission" date="2019-10" db="EMBL/GenBank/DDBJ databases">
        <title>Roseburia spp. ameliorate alcoholic fatty liver via restoration of gut barrier function.</title>
        <authorList>
            <person name="Seo B."/>
            <person name="Ko G."/>
        </authorList>
    </citation>
    <scope>NUCLEOTIDE SEQUENCE [LARGE SCALE GENOMIC DNA]</scope>
    <source>
        <strain evidence="2 3">SNUG30017</strain>
    </source>
</reference>
<organism evidence="2 3">
    <name type="scientific">Roseburia intestinalis</name>
    <dbReference type="NCBI Taxonomy" id="166486"/>
    <lineage>
        <taxon>Bacteria</taxon>
        <taxon>Bacillati</taxon>
        <taxon>Bacillota</taxon>
        <taxon>Clostridia</taxon>
        <taxon>Lachnospirales</taxon>
        <taxon>Lachnospiraceae</taxon>
        <taxon>Roseburia</taxon>
    </lineage>
</organism>
<accession>A0A6L6XFJ0</accession>
<name>A0A6L6XFJ0_9FIRM</name>
<dbReference type="Proteomes" id="UP000479531">
    <property type="component" value="Unassembled WGS sequence"/>
</dbReference>
<dbReference type="Pfam" id="PF04991">
    <property type="entry name" value="LicD"/>
    <property type="match status" value="1"/>
</dbReference>
<dbReference type="InterPro" id="IPR052942">
    <property type="entry name" value="LPS_cholinephosphotransferase"/>
</dbReference>
<evidence type="ECO:0000313" key="3">
    <source>
        <dbReference type="Proteomes" id="UP000479531"/>
    </source>
</evidence>
<dbReference type="AlphaFoldDB" id="A0A6L6XFJ0"/>
<comment type="caution">
    <text evidence="2">The sequence shown here is derived from an EMBL/GenBank/DDBJ whole genome shotgun (WGS) entry which is preliminary data.</text>
</comment>
<proteinExistence type="predicted"/>
<feature type="domain" description="LicD/FKTN/FKRP nucleotidyltransferase" evidence="1">
    <location>
        <begin position="40"/>
        <end position="275"/>
    </location>
</feature>